<evidence type="ECO:0000256" key="1">
    <source>
        <dbReference type="SAM" id="MobiDB-lite"/>
    </source>
</evidence>
<dbReference type="Proteomes" id="UP000555552">
    <property type="component" value="Unassembled WGS sequence"/>
</dbReference>
<dbReference type="EMBL" id="JABEMA010000014">
    <property type="protein sequence ID" value="NNH21959.1"/>
    <property type="molecule type" value="Genomic_DNA"/>
</dbReference>
<dbReference type="InterPro" id="IPR004360">
    <property type="entry name" value="Glyas_Fos-R_dOase_dom"/>
</dbReference>
<proteinExistence type="predicted"/>
<name>A0A849BFV4_9ACTN</name>
<reference evidence="3 4" key="1">
    <citation type="submission" date="2020-05" db="EMBL/GenBank/DDBJ databases">
        <title>MicrobeNet Type strains.</title>
        <authorList>
            <person name="Nicholson A.C."/>
        </authorList>
    </citation>
    <scope>NUCLEOTIDE SEQUENCE [LARGE SCALE GENOMIC DNA]</scope>
    <source>
        <strain evidence="3 4">JCM 14547</strain>
    </source>
</reference>
<evidence type="ECO:0000313" key="3">
    <source>
        <dbReference type="EMBL" id="NNH21959.1"/>
    </source>
</evidence>
<dbReference type="InterPro" id="IPR037523">
    <property type="entry name" value="VOC_core"/>
</dbReference>
<keyword evidence="4" id="KW-1185">Reference proteome</keyword>
<comment type="caution">
    <text evidence="3">The sequence shown here is derived from an EMBL/GenBank/DDBJ whole genome shotgun (WGS) entry which is preliminary data.</text>
</comment>
<dbReference type="Gene3D" id="3.30.720.110">
    <property type="match status" value="1"/>
</dbReference>
<protein>
    <submittedName>
        <fullName evidence="3">VOC family protein</fullName>
    </submittedName>
</protein>
<sequence>MPDEQPTDDSPSDIPRPGVTGEHTTDGVPHGATSLTPFLALRGAAEAVEFYRTAFGARVVDVTEMGGVVVHADLDLGHGHLQLGEPSPDFGLVPAPEEGACYSLGLYCADADALVARAVEAGATVREPLMTFVSGDRYASLLDPFGVRWSVMSRVEDLSEEESARRVAAWAAEQAGSA</sequence>
<dbReference type="InterPro" id="IPR029068">
    <property type="entry name" value="Glyas_Bleomycin-R_OHBP_Dase"/>
</dbReference>
<accession>A0A849BFV4</accession>
<dbReference type="RefSeq" id="WP_171201817.1">
    <property type="nucleotide sequence ID" value="NZ_BAAANP010000001.1"/>
</dbReference>
<dbReference type="Gene3D" id="3.30.720.120">
    <property type="match status" value="1"/>
</dbReference>
<dbReference type="PANTHER" id="PTHR34109">
    <property type="entry name" value="BNAUNNG04460D PROTEIN-RELATED"/>
    <property type="match status" value="1"/>
</dbReference>
<dbReference type="PANTHER" id="PTHR34109:SF1">
    <property type="entry name" value="VOC DOMAIN-CONTAINING PROTEIN"/>
    <property type="match status" value="1"/>
</dbReference>
<feature type="region of interest" description="Disordered" evidence="1">
    <location>
        <begin position="1"/>
        <end position="31"/>
    </location>
</feature>
<organism evidence="3 4">
    <name type="scientific">Pseudokineococcus marinus</name>
    <dbReference type="NCBI Taxonomy" id="351215"/>
    <lineage>
        <taxon>Bacteria</taxon>
        <taxon>Bacillati</taxon>
        <taxon>Actinomycetota</taxon>
        <taxon>Actinomycetes</taxon>
        <taxon>Kineosporiales</taxon>
        <taxon>Kineosporiaceae</taxon>
        <taxon>Pseudokineococcus</taxon>
    </lineage>
</organism>
<gene>
    <name evidence="3" type="ORF">HLB09_02420</name>
</gene>
<dbReference type="AlphaFoldDB" id="A0A849BFV4"/>
<evidence type="ECO:0000313" key="4">
    <source>
        <dbReference type="Proteomes" id="UP000555552"/>
    </source>
</evidence>
<dbReference type="Pfam" id="PF00903">
    <property type="entry name" value="Glyoxalase"/>
    <property type="match status" value="1"/>
</dbReference>
<evidence type="ECO:0000259" key="2">
    <source>
        <dbReference type="PROSITE" id="PS51819"/>
    </source>
</evidence>
<feature type="domain" description="VOC" evidence="2">
    <location>
        <begin position="31"/>
        <end position="154"/>
    </location>
</feature>
<feature type="compositionally biased region" description="Acidic residues" evidence="1">
    <location>
        <begin position="1"/>
        <end position="11"/>
    </location>
</feature>
<dbReference type="PROSITE" id="PS51819">
    <property type="entry name" value="VOC"/>
    <property type="match status" value="1"/>
</dbReference>
<dbReference type="SUPFAM" id="SSF54593">
    <property type="entry name" value="Glyoxalase/Bleomycin resistance protein/Dihydroxybiphenyl dioxygenase"/>
    <property type="match status" value="1"/>
</dbReference>